<dbReference type="Gene3D" id="2.40.30.10">
    <property type="entry name" value="Translation factors"/>
    <property type="match status" value="1"/>
</dbReference>
<dbReference type="InterPro" id="IPR039261">
    <property type="entry name" value="FNR_nucleotide-bd"/>
</dbReference>
<dbReference type="Proteomes" id="UP001564626">
    <property type="component" value="Unassembled WGS sequence"/>
</dbReference>
<evidence type="ECO:0000313" key="2">
    <source>
        <dbReference type="EMBL" id="MEY8040124.1"/>
    </source>
</evidence>
<evidence type="ECO:0000259" key="1">
    <source>
        <dbReference type="PROSITE" id="PS51384"/>
    </source>
</evidence>
<keyword evidence="3" id="KW-1185">Reference proteome</keyword>
<dbReference type="RefSeq" id="WP_345364444.1">
    <property type="nucleotide sequence ID" value="NZ_BAABII010000012.1"/>
</dbReference>
<dbReference type="Pfam" id="PF04954">
    <property type="entry name" value="SIP"/>
    <property type="match status" value="1"/>
</dbReference>
<dbReference type="Gene3D" id="3.40.50.80">
    <property type="entry name" value="Nucleotide-binding domain of ferredoxin-NADP reductase (FNR) module"/>
    <property type="match status" value="1"/>
</dbReference>
<dbReference type="EMBL" id="JBGEHV010000018">
    <property type="protein sequence ID" value="MEY8040124.1"/>
    <property type="molecule type" value="Genomic_DNA"/>
</dbReference>
<feature type="domain" description="FAD-binding FR-type" evidence="1">
    <location>
        <begin position="12"/>
        <end position="139"/>
    </location>
</feature>
<dbReference type="SUPFAM" id="SSF63380">
    <property type="entry name" value="Riboflavin synthase domain-like"/>
    <property type="match status" value="1"/>
</dbReference>
<sequence>MTIADRPRRSRPPARDLQVLRTAELSPSMRRITLGGDELSGFLDEHTGPNIKVFVPQQGQHRPVLPTLDVETGRYRWPEADQRPTMRTYTVRRYDEANGELDVDFVMHGEHGVASNWARRAQPGDHLGVMGPGGKSCRTAEWYLLLGDETALPAISAIVEQLPPTACGQVFVELGDSADQQHVECPPDLRWTWLHREGAPAGRSEQLFDAVRSVDLPDGADVSAWVAGESGVVRGIRKHLRTDRGLDASSVLAIGYWKQGLAETEYHDKYNHDRD</sequence>
<dbReference type="Pfam" id="PF08021">
    <property type="entry name" value="FAD_binding_9"/>
    <property type="match status" value="1"/>
</dbReference>
<dbReference type="InterPro" id="IPR039374">
    <property type="entry name" value="SIP_fam"/>
</dbReference>
<dbReference type="InterPro" id="IPR017927">
    <property type="entry name" value="FAD-bd_FR_type"/>
</dbReference>
<dbReference type="InterPro" id="IPR007037">
    <property type="entry name" value="SIP_rossman_dom"/>
</dbReference>
<evidence type="ECO:0000313" key="3">
    <source>
        <dbReference type="Proteomes" id="UP001564626"/>
    </source>
</evidence>
<protein>
    <submittedName>
        <fullName evidence="2">Siderophore-interacting protein</fullName>
    </submittedName>
</protein>
<accession>A0ABV4CH72</accession>
<dbReference type="InterPro" id="IPR017938">
    <property type="entry name" value="Riboflavin_synthase-like_b-brl"/>
</dbReference>
<dbReference type="PANTHER" id="PTHR30157">
    <property type="entry name" value="FERRIC REDUCTASE, NADPH-DEPENDENT"/>
    <property type="match status" value="1"/>
</dbReference>
<gene>
    <name evidence="2" type="ORF">AB8O55_12030</name>
</gene>
<reference evidence="2 3" key="1">
    <citation type="submission" date="2024-08" db="EMBL/GenBank/DDBJ databases">
        <title>Genome mining of Saccharopolyspora cebuensis PGLac3 from Nigerian medicinal plant.</title>
        <authorList>
            <person name="Ezeobiora C.E."/>
            <person name="Igbokwe N.H."/>
            <person name="Amin D.H."/>
            <person name="Mendie U.E."/>
        </authorList>
    </citation>
    <scope>NUCLEOTIDE SEQUENCE [LARGE SCALE GENOMIC DNA]</scope>
    <source>
        <strain evidence="2 3">PGLac3</strain>
    </source>
</reference>
<proteinExistence type="predicted"/>
<comment type="caution">
    <text evidence="2">The sequence shown here is derived from an EMBL/GenBank/DDBJ whole genome shotgun (WGS) entry which is preliminary data.</text>
</comment>
<dbReference type="PANTHER" id="PTHR30157:SF0">
    <property type="entry name" value="NADPH-DEPENDENT FERRIC-CHELATE REDUCTASE"/>
    <property type="match status" value="1"/>
</dbReference>
<name>A0ABV4CH72_9PSEU</name>
<dbReference type="PROSITE" id="PS51384">
    <property type="entry name" value="FAD_FR"/>
    <property type="match status" value="1"/>
</dbReference>
<dbReference type="InterPro" id="IPR013113">
    <property type="entry name" value="SIP_FAD-bd"/>
</dbReference>
<dbReference type="CDD" id="cd06193">
    <property type="entry name" value="siderophore_interacting"/>
    <property type="match status" value="1"/>
</dbReference>
<organism evidence="2 3">
    <name type="scientific">Saccharopolyspora cebuensis</name>
    <dbReference type="NCBI Taxonomy" id="418759"/>
    <lineage>
        <taxon>Bacteria</taxon>
        <taxon>Bacillati</taxon>
        <taxon>Actinomycetota</taxon>
        <taxon>Actinomycetes</taxon>
        <taxon>Pseudonocardiales</taxon>
        <taxon>Pseudonocardiaceae</taxon>
        <taxon>Saccharopolyspora</taxon>
    </lineage>
</organism>